<name>X0TZV6_9ZZZZ</name>
<dbReference type="EMBL" id="BARS01016239">
    <property type="protein sequence ID" value="GAF98799.1"/>
    <property type="molecule type" value="Genomic_DNA"/>
</dbReference>
<proteinExistence type="predicted"/>
<gene>
    <name evidence="1" type="ORF">S01H1_26757</name>
</gene>
<dbReference type="AlphaFoldDB" id="X0TZV6"/>
<accession>X0TZV6</accession>
<reference evidence="1" key="1">
    <citation type="journal article" date="2014" name="Front. Microbiol.">
        <title>High frequency of phylogenetically diverse reductive dehalogenase-homologous genes in deep subseafloor sedimentary metagenomes.</title>
        <authorList>
            <person name="Kawai M."/>
            <person name="Futagami T."/>
            <person name="Toyoda A."/>
            <person name="Takaki Y."/>
            <person name="Nishi S."/>
            <person name="Hori S."/>
            <person name="Arai W."/>
            <person name="Tsubouchi T."/>
            <person name="Morono Y."/>
            <person name="Uchiyama I."/>
            <person name="Ito T."/>
            <person name="Fujiyama A."/>
            <person name="Inagaki F."/>
            <person name="Takami H."/>
        </authorList>
    </citation>
    <scope>NUCLEOTIDE SEQUENCE</scope>
    <source>
        <strain evidence="1">Expedition CK06-06</strain>
    </source>
</reference>
<feature type="non-terminal residue" evidence="1">
    <location>
        <position position="281"/>
    </location>
</feature>
<comment type="caution">
    <text evidence="1">The sequence shown here is derived from an EMBL/GenBank/DDBJ whole genome shotgun (WGS) entry which is preliminary data.</text>
</comment>
<evidence type="ECO:0000313" key="1">
    <source>
        <dbReference type="EMBL" id="GAF98799.1"/>
    </source>
</evidence>
<feature type="non-terminal residue" evidence="1">
    <location>
        <position position="1"/>
    </location>
</feature>
<sequence length="281" mass="28806">TGDQGAESDDTDFTYNPSTGTLTVTVLSAVTSVVPSAADGASLGTADLEWADVFLHDDAYVKFGSGQDVHIQRNAANEMTLTASSGVTISAALDVGGTLSLTANDITTTGSIGRDTDNELNWGNDNQLNIVINTVTHGIVDIETGGSDNDSLVTQGYVDDIAVGSKIAHFMDIGIADVDFYVDGATTDEDFFGAILGQSVYARNVTVTADEASGKIAVTGTTADGTVGATEDIDLVNGTAQGVKAFMNITALVSSDTATATFDIGIGDVIGLPSSFDHVDD</sequence>
<protein>
    <submittedName>
        <fullName evidence="1">Uncharacterized protein</fullName>
    </submittedName>
</protein>
<organism evidence="1">
    <name type="scientific">marine sediment metagenome</name>
    <dbReference type="NCBI Taxonomy" id="412755"/>
    <lineage>
        <taxon>unclassified sequences</taxon>
        <taxon>metagenomes</taxon>
        <taxon>ecological metagenomes</taxon>
    </lineage>
</organism>